<evidence type="ECO:0000313" key="2">
    <source>
        <dbReference type="EMBL" id="OGW97379.1"/>
    </source>
</evidence>
<name>A0A1G1KXP3_9BACT</name>
<dbReference type="Proteomes" id="UP000178187">
    <property type="component" value="Unassembled WGS sequence"/>
</dbReference>
<dbReference type="SUPFAM" id="SSF49785">
    <property type="entry name" value="Galactose-binding domain-like"/>
    <property type="match status" value="1"/>
</dbReference>
<protein>
    <submittedName>
        <fullName evidence="2">Uncharacterized protein</fullName>
    </submittedName>
</protein>
<dbReference type="EMBL" id="MHFR01000042">
    <property type="protein sequence ID" value="OGW97379.1"/>
    <property type="molecule type" value="Genomic_DNA"/>
</dbReference>
<accession>A0A1G1KXP3</accession>
<sequence length="203" mass="22372">MKKWMVVLLVLSLCVFGTSFAFAQNETASAGGVGTELVIADFDTGDKPNNIGGDFGAWDKDPNDTTQGCKMSFEENDALGDSLGYAVRFDYDVDSSNPAYNGFWMKLNGLDASAYNTINLYFKGEGEFTKRVKIEVKDSTNKPSSYILSGITDQWQKFSIPFEKFSQIQDWKGLSEVVVVFDDINTNPKTGSILLDQVTVSAE</sequence>
<feature type="signal peptide" evidence="1">
    <location>
        <begin position="1"/>
        <end position="23"/>
    </location>
</feature>
<gene>
    <name evidence="2" type="ORF">A3G33_09295</name>
</gene>
<dbReference type="AlphaFoldDB" id="A0A1G1KXP3"/>
<organism evidence="2 3">
    <name type="scientific">Candidatus Danuiimicrobium aquiferis</name>
    <dbReference type="NCBI Taxonomy" id="1801832"/>
    <lineage>
        <taxon>Bacteria</taxon>
        <taxon>Pseudomonadati</taxon>
        <taxon>Candidatus Omnitrophota</taxon>
        <taxon>Candidatus Danuiimicrobium</taxon>
    </lineage>
</organism>
<keyword evidence="1" id="KW-0732">Signal</keyword>
<proteinExistence type="predicted"/>
<dbReference type="InterPro" id="IPR008979">
    <property type="entry name" value="Galactose-bd-like_sf"/>
</dbReference>
<evidence type="ECO:0000313" key="3">
    <source>
        <dbReference type="Proteomes" id="UP000178187"/>
    </source>
</evidence>
<evidence type="ECO:0000256" key="1">
    <source>
        <dbReference type="SAM" id="SignalP"/>
    </source>
</evidence>
<comment type="caution">
    <text evidence="2">The sequence shown here is derived from an EMBL/GenBank/DDBJ whole genome shotgun (WGS) entry which is preliminary data.</text>
</comment>
<reference evidence="2 3" key="1">
    <citation type="journal article" date="2016" name="Nat. Commun.">
        <title>Thousands of microbial genomes shed light on interconnected biogeochemical processes in an aquifer system.</title>
        <authorList>
            <person name="Anantharaman K."/>
            <person name="Brown C.T."/>
            <person name="Hug L.A."/>
            <person name="Sharon I."/>
            <person name="Castelle C.J."/>
            <person name="Probst A.J."/>
            <person name="Thomas B.C."/>
            <person name="Singh A."/>
            <person name="Wilkins M.J."/>
            <person name="Karaoz U."/>
            <person name="Brodie E.L."/>
            <person name="Williams K.H."/>
            <person name="Hubbard S.S."/>
            <person name="Banfield J.F."/>
        </authorList>
    </citation>
    <scope>NUCLEOTIDE SEQUENCE [LARGE SCALE GENOMIC DNA]</scope>
</reference>
<dbReference type="Gene3D" id="2.60.120.430">
    <property type="entry name" value="Galactose-binding lectin"/>
    <property type="match status" value="1"/>
</dbReference>
<feature type="chain" id="PRO_5009576599" evidence="1">
    <location>
        <begin position="24"/>
        <end position="203"/>
    </location>
</feature>